<accession>A0ACC6PM59</accession>
<gene>
    <name evidence="1" type="ORF">WKI67_03245</name>
</gene>
<evidence type="ECO:0000313" key="1">
    <source>
        <dbReference type="EMBL" id="MEJ8632450.1"/>
    </source>
</evidence>
<sequence length="205" mass="22326">MPTPNLPADFLPGEPDTALRQHYWEGVWTQAINAADFWMGVEADPGTPAGNDPALVPTTRPGRIGWGFNTATNTETPRGWAEIWAPPGTTHTGDRIFIGGVYNDGAAGPARNELHNQESMITGGSISGYVATRSAPNAQWLEFDMTEFSGHPGGHFNPNPNPRGKYRLVINAQSNNVYLTYDHYGQEPQLGAPPGSPHFHYLGRF</sequence>
<name>A0ACC6PM59_9ACTN</name>
<dbReference type="EMBL" id="JBBKAJ010000020">
    <property type="protein sequence ID" value="MEJ8632450.1"/>
    <property type="molecule type" value="Genomic_DNA"/>
</dbReference>
<proteinExistence type="predicted"/>
<keyword evidence="2" id="KW-1185">Reference proteome</keyword>
<evidence type="ECO:0000313" key="2">
    <source>
        <dbReference type="Proteomes" id="UP001377168"/>
    </source>
</evidence>
<dbReference type="Proteomes" id="UP001377168">
    <property type="component" value="Unassembled WGS sequence"/>
</dbReference>
<reference evidence="1" key="1">
    <citation type="submission" date="2024-03" db="EMBL/GenBank/DDBJ databases">
        <title>Novel Streptomyces species of biotechnological and ecological value are a feature of Machair soil.</title>
        <authorList>
            <person name="Prole J.R."/>
            <person name="Goodfellow M."/>
            <person name="Allenby N."/>
            <person name="Ward A.C."/>
        </authorList>
    </citation>
    <scope>NUCLEOTIDE SEQUENCE</scope>
    <source>
        <strain evidence="1">MS2.AVA.5</strain>
    </source>
</reference>
<comment type="caution">
    <text evidence="1">The sequence shown here is derived from an EMBL/GenBank/DDBJ whole genome shotgun (WGS) entry which is preliminary data.</text>
</comment>
<protein>
    <submittedName>
        <fullName evidence="1">Uncharacterized protein</fullName>
    </submittedName>
</protein>
<organism evidence="1 2">
    <name type="scientific">Streptomyces achmelvichensis</name>
    <dbReference type="NCBI Taxonomy" id="3134111"/>
    <lineage>
        <taxon>Bacteria</taxon>
        <taxon>Bacillati</taxon>
        <taxon>Actinomycetota</taxon>
        <taxon>Actinomycetes</taxon>
        <taxon>Kitasatosporales</taxon>
        <taxon>Streptomycetaceae</taxon>
        <taxon>Streptomyces</taxon>
    </lineage>
</organism>